<organism evidence="1 2">
    <name type="scientific">Smallanthus sonchifolius</name>
    <dbReference type="NCBI Taxonomy" id="185202"/>
    <lineage>
        <taxon>Eukaryota</taxon>
        <taxon>Viridiplantae</taxon>
        <taxon>Streptophyta</taxon>
        <taxon>Embryophyta</taxon>
        <taxon>Tracheophyta</taxon>
        <taxon>Spermatophyta</taxon>
        <taxon>Magnoliopsida</taxon>
        <taxon>eudicotyledons</taxon>
        <taxon>Gunneridae</taxon>
        <taxon>Pentapetalae</taxon>
        <taxon>asterids</taxon>
        <taxon>campanulids</taxon>
        <taxon>Asterales</taxon>
        <taxon>Asteraceae</taxon>
        <taxon>Asteroideae</taxon>
        <taxon>Heliantheae alliance</taxon>
        <taxon>Millerieae</taxon>
        <taxon>Smallanthus</taxon>
    </lineage>
</organism>
<evidence type="ECO:0000313" key="2">
    <source>
        <dbReference type="Proteomes" id="UP001056120"/>
    </source>
</evidence>
<name>A0ACB9E8X5_9ASTR</name>
<proteinExistence type="predicted"/>
<evidence type="ECO:0000313" key="1">
    <source>
        <dbReference type="EMBL" id="KAI3754901.1"/>
    </source>
</evidence>
<comment type="caution">
    <text evidence="1">The sequence shown here is derived from an EMBL/GenBank/DDBJ whole genome shotgun (WGS) entry which is preliminary data.</text>
</comment>
<dbReference type="Proteomes" id="UP001056120">
    <property type="component" value="Linkage Group LG18"/>
</dbReference>
<keyword evidence="2" id="KW-1185">Reference proteome</keyword>
<dbReference type="EMBL" id="CM042035">
    <property type="protein sequence ID" value="KAI3754901.1"/>
    <property type="molecule type" value="Genomic_DNA"/>
</dbReference>
<accession>A0ACB9E8X5</accession>
<reference evidence="2" key="1">
    <citation type="journal article" date="2022" name="Mol. Ecol. Resour.">
        <title>The genomes of chicory, endive, great burdock and yacon provide insights into Asteraceae palaeo-polyploidization history and plant inulin production.</title>
        <authorList>
            <person name="Fan W."/>
            <person name="Wang S."/>
            <person name="Wang H."/>
            <person name="Wang A."/>
            <person name="Jiang F."/>
            <person name="Liu H."/>
            <person name="Zhao H."/>
            <person name="Xu D."/>
            <person name="Zhang Y."/>
        </authorList>
    </citation>
    <scope>NUCLEOTIDE SEQUENCE [LARGE SCALE GENOMIC DNA]</scope>
    <source>
        <strain evidence="2">cv. Yunnan</strain>
    </source>
</reference>
<gene>
    <name evidence="1" type="ORF">L1987_54693</name>
</gene>
<reference evidence="1 2" key="2">
    <citation type="journal article" date="2022" name="Mol. Ecol. Resour.">
        <title>The genomes of chicory, endive, great burdock and yacon provide insights into Asteraceae paleo-polyploidization history and plant inulin production.</title>
        <authorList>
            <person name="Fan W."/>
            <person name="Wang S."/>
            <person name="Wang H."/>
            <person name="Wang A."/>
            <person name="Jiang F."/>
            <person name="Liu H."/>
            <person name="Zhao H."/>
            <person name="Xu D."/>
            <person name="Zhang Y."/>
        </authorList>
    </citation>
    <scope>NUCLEOTIDE SEQUENCE [LARGE SCALE GENOMIC DNA]</scope>
    <source>
        <strain evidence="2">cv. Yunnan</strain>
        <tissue evidence="1">Leaves</tissue>
    </source>
</reference>
<sequence length="397" mass="45162">MSISLADRSIKYPRVIVENLLVKIGKFFFPVDFVILDMEVDDGVPLILGHPFLRTAKAVIDDDYWDSNPLEDDVDGDVGRMKEEPPNWLEEFEKKLVGSTFLSASDDEFSLNDILPQVEMIVCETRRVEILESTLVEPPLSEPLLVTVVHSERVSVESTPSSDHPRSRPPREKTRELIDLGNLDRVQTPSVGMSRGDNLLGYLLHIIFGPGRFKLWWKDRGNRYEGYTMLGNSRLIRCGISSGMKFQSTRGTRRWKGSPSRYCSACPNSISIRAGRMLLSLCNGNPVVCATVTEMLYGAHKEERSCTFDGDLENTPLSEIYVLKCVESSLCVSFWDGDLLDLSYDSIADFFEDEKRLSVGMFDDSPIIMIINFQPFRRKKKAILRLKEWIEVQRSNL</sequence>
<protein>
    <submittedName>
        <fullName evidence="1">Uncharacterized protein</fullName>
    </submittedName>
</protein>